<dbReference type="OrthoDB" id="3696103at2"/>
<keyword evidence="2" id="KW-1185">Reference proteome</keyword>
<reference evidence="1 2" key="1">
    <citation type="submission" date="2016-10" db="EMBL/GenBank/DDBJ databases">
        <authorList>
            <person name="de Groot N.N."/>
        </authorList>
    </citation>
    <scope>NUCLEOTIDE SEQUENCE [LARGE SCALE GENOMIC DNA]</scope>
    <source>
        <strain evidence="1 2">DSM 43941</strain>
    </source>
</reference>
<organism evidence="1 2">
    <name type="scientific">Actinoplanes derwentensis</name>
    <dbReference type="NCBI Taxonomy" id="113562"/>
    <lineage>
        <taxon>Bacteria</taxon>
        <taxon>Bacillati</taxon>
        <taxon>Actinomycetota</taxon>
        <taxon>Actinomycetes</taxon>
        <taxon>Micromonosporales</taxon>
        <taxon>Micromonosporaceae</taxon>
        <taxon>Actinoplanes</taxon>
    </lineage>
</organism>
<gene>
    <name evidence="1" type="ORF">SAMN04489716_5356</name>
</gene>
<dbReference type="RefSeq" id="WP_157751790.1">
    <property type="nucleotide sequence ID" value="NZ_BOMJ01000034.1"/>
</dbReference>
<name>A0A1H2C7X8_9ACTN</name>
<dbReference type="Proteomes" id="UP000198688">
    <property type="component" value="Chromosome I"/>
</dbReference>
<accession>A0A1H2C7X8</accession>
<evidence type="ECO:0000313" key="2">
    <source>
        <dbReference type="Proteomes" id="UP000198688"/>
    </source>
</evidence>
<protein>
    <recommendedName>
        <fullName evidence="3">Excreted virulence factor EspC, type VII ESX diderm</fullName>
    </recommendedName>
</protein>
<dbReference type="SUPFAM" id="SSF140453">
    <property type="entry name" value="EsxAB dimer-like"/>
    <property type="match status" value="1"/>
</dbReference>
<sequence>MPEETKVDVQRLRDLAAVFGALLDEHAQTVDQLYGYVPDLGDFDTARWLGDLVTDRRDTVLAHAAYLRATLAEVDAALLRIAGEFEAAEVDNAAAVDGFGSPPSG</sequence>
<dbReference type="EMBL" id="LT629758">
    <property type="protein sequence ID" value="SDT66491.1"/>
    <property type="molecule type" value="Genomic_DNA"/>
</dbReference>
<dbReference type="AlphaFoldDB" id="A0A1H2C7X8"/>
<evidence type="ECO:0000313" key="1">
    <source>
        <dbReference type="EMBL" id="SDT66491.1"/>
    </source>
</evidence>
<evidence type="ECO:0008006" key="3">
    <source>
        <dbReference type="Google" id="ProtNLM"/>
    </source>
</evidence>
<dbReference type="STRING" id="113562.SAMN04489716_5356"/>
<proteinExistence type="predicted"/>
<dbReference type="InterPro" id="IPR036689">
    <property type="entry name" value="ESAT-6-like_sf"/>
</dbReference>